<accession>C0QI27</accession>
<dbReference type="HOGENOM" id="CLU_049301_11_2_7"/>
<dbReference type="PANTHER" id="PTHR46268:SF6">
    <property type="entry name" value="UNIVERSAL STRESS PROTEIN UP12"/>
    <property type="match status" value="1"/>
</dbReference>
<dbReference type="RefSeq" id="WP_015904526.1">
    <property type="nucleotide sequence ID" value="NC_012108.1"/>
</dbReference>
<dbReference type="STRING" id="177437.HRM2_26690"/>
<evidence type="ECO:0000313" key="4">
    <source>
        <dbReference type="Proteomes" id="UP000000442"/>
    </source>
</evidence>
<comment type="similarity">
    <text evidence="1">Belongs to the universal stress protein A family.</text>
</comment>
<dbReference type="Pfam" id="PF00582">
    <property type="entry name" value="Usp"/>
    <property type="match status" value="1"/>
</dbReference>
<dbReference type="eggNOG" id="COG0589">
    <property type="taxonomic scope" value="Bacteria"/>
</dbReference>
<dbReference type="Gene3D" id="3.40.50.620">
    <property type="entry name" value="HUPs"/>
    <property type="match status" value="1"/>
</dbReference>
<dbReference type="InterPro" id="IPR014729">
    <property type="entry name" value="Rossmann-like_a/b/a_fold"/>
</dbReference>
<dbReference type="PRINTS" id="PR01438">
    <property type="entry name" value="UNVRSLSTRESS"/>
</dbReference>
<proteinExistence type="inferred from homology"/>
<dbReference type="SUPFAM" id="SSF52402">
    <property type="entry name" value="Adenine nucleotide alpha hydrolases-like"/>
    <property type="match status" value="1"/>
</dbReference>
<evidence type="ECO:0000259" key="2">
    <source>
        <dbReference type="Pfam" id="PF00582"/>
    </source>
</evidence>
<dbReference type="OrthoDB" id="3217301at2"/>
<dbReference type="KEGG" id="dat:HRM2_26690"/>
<feature type="domain" description="UspA" evidence="2">
    <location>
        <begin position="8"/>
        <end position="172"/>
    </location>
</feature>
<dbReference type="InterPro" id="IPR006015">
    <property type="entry name" value="Universal_stress_UspA"/>
</dbReference>
<name>C0QI27_DESAH</name>
<dbReference type="CDD" id="cd00293">
    <property type="entry name" value="USP-like"/>
    <property type="match status" value="1"/>
</dbReference>
<gene>
    <name evidence="3" type="primary">uspA14</name>
    <name evidence="3" type="ordered locus">HRM2_26690</name>
</gene>
<dbReference type="AlphaFoldDB" id="C0QI27"/>
<dbReference type="Proteomes" id="UP000000442">
    <property type="component" value="Chromosome"/>
</dbReference>
<evidence type="ECO:0000313" key="3">
    <source>
        <dbReference type="EMBL" id="ACN15763.1"/>
    </source>
</evidence>
<sequence length="177" mass="20089">MILPEVKIKNILYATDLSDSARYAFAHAVSLAEHYGAKITILHVIPETHDYFEKSILGYVSKESWDEIKVKNLQEARHSLIGKKRDNVMIHEVLEQFANDAKRESNAEIEFADEIVIDRGNPVKQILKQAELRDCDIIVMGSHGQSTLTGVVMGSITKRVLRRSRKPVLVIRLPEID</sequence>
<keyword evidence="4" id="KW-1185">Reference proteome</keyword>
<dbReference type="EMBL" id="CP001087">
    <property type="protein sequence ID" value="ACN15763.1"/>
    <property type="molecule type" value="Genomic_DNA"/>
</dbReference>
<dbReference type="PANTHER" id="PTHR46268">
    <property type="entry name" value="STRESS RESPONSE PROTEIN NHAX"/>
    <property type="match status" value="1"/>
</dbReference>
<dbReference type="InterPro" id="IPR006016">
    <property type="entry name" value="UspA"/>
</dbReference>
<reference evidence="3 4" key="1">
    <citation type="journal article" date="2009" name="Environ. Microbiol.">
        <title>Genome sequence of Desulfobacterium autotrophicum HRM2, a marine sulfate reducer oxidizing organic carbon completely to carbon dioxide.</title>
        <authorList>
            <person name="Strittmatter A.W."/>
            <person name="Liesegang H."/>
            <person name="Rabus R."/>
            <person name="Decker I."/>
            <person name="Amann J."/>
            <person name="Andres S."/>
            <person name="Henne A."/>
            <person name="Fricke W.F."/>
            <person name="Martinez-Arias R."/>
            <person name="Bartels D."/>
            <person name="Goesmann A."/>
            <person name="Krause L."/>
            <person name="Puehler A."/>
            <person name="Klenk H.P."/>
            <person name="Richter M."/>
            <person name="Schuler M."/>
            <person name="Gloeckner F.O."/>
            <person name="Meyerdierks A."/>
            <person name="Gottschalk G."/>
            <person name="Amann R."/>
        </authorList>
    </citation>
    <scope>NUCLEOTIDE SEQUENCE [LARGE SCALE GENOMIC DNA]</scope>
    <source>
        <strain evidence="4">ATCC 43914 / DSM 3382 / HRM2</strain>
    </source>
</reference>
<evidence type="ECO:0000256" key="1">
    <source>
        <dbReference type="ARBA" id="ARBA00008791"/>
    </source>
</evidence>
<organism evidence="3 4">
    <name type="scientific">Desulforapulum autotrophicum (strain ATCC 43914 / DSM 3382 / VKM B-1955 / HRM2)</name>
    <name type="common">Desulfobacterium autotrophicum</name>
    <dbReference type="NCBI Taxonomy" id="177437"/>
    <lineage>
        <taxon>Bacteria</taxon>
        <taxon>Pseudomonadati</taxon>
        <taxon>Thermodesulfobacteriota</taxon>
        <taxon>Desulfobacteria</taxon>
        <taxon>Desulfobacterales</taxon>
        <taxon>Desulfobacteraceae</taxon>
        <taxon>Desulforapulum</taxon>
    </lineage>
</organism>
<protein>
    <submittedName>
        <fullName evidence="3">UspA14</fullName>
    </submittedName>
</protein>